<evidence type="ECO:0000256" key="1">
    <source>
        <dbReference type="SAM" id="MobiDB-lite"/>
    </source>
</evidence>
<feature type="region of interest" description="Disordered" evidence="1">
    <location>
        <begin position="1"/>
        <end position="20"/>
    </location>
</feature>
<accession>A0ABP3HSB7</accession>
<sequence length="972" mass="105242">MTHVPRETARPPPGGSESAQKHYWREMRAHRTGIIGSAGNTEVKAEFERLGQGPIEVPQEHDLGLDLIVQVRDERGFDAGLLFGVQVKSGSASEGTAYFAAPQRDSDGSTSGWWYRAEHSRHFDSWIRHDIPVILVLRDLDARTSYWVEIDPASVRNTGKGHKIFVPAAQSISRSALPRLFEVATSKRRGQSWEGSAWSRKSLRIAPADRLRHALLAPRLIAPHRNAGFGSPVDPAEAVALLIQHRISDLHHFAETHVTVPTLNDASSHKDWHWRFVAAFSMLISEDSPEALVQLISDAPHEAARVAATVTASYGLLSADRHTDAVELLNSEISRDQAEPADHAWLLVHRAWARSELGDPTGAAEDAALARITVLLAPTDPTISALASAAAESIFRAAPLGSKRLEEFITSSDTAASWWRSQNLAGAYEGTVNQDFTDWAQQGTVRLFNAHPAYSRLATAIHIAAASAHVGTWRAYMSLKGRQLLLDATRQLDFDSPNESIRHGLKLLQQSGDTSSLVEAVRRLRRLGPLSPLTEHVRSMPTMPGHTRSYTALWELWRTTGDLLSEPEATAAASHCLGVLTGETPVPEDVAKHSLVPYFAARALRGLLEAASLDIHAQARNFILEHGPWEGSSIENPLTSIVGALSDESLTDPQDRSRWLERALTWTANSPDEVALAMLGRLTDDTRAVTALTELAETGNASALAALGRVAELSGETVNRVVSHLSSGVRSLVAQLDSGTWPMLSRDVGYNLAVLSINHPMSGDWQVLADLLAHPRATGDHVHGACAVLARGIVSIPQHARDLLVPSVQRLRERVDSDVAPYAPPGFTPVGSPVSWLAAALGLLPPEEFDSRLVRLLSGGHNERAEAVAQLHGRQEGQGAAVLSVLLADGHHTVRSAAAWEIAFRASDDVPDEFALATIPVAVAHDSVIVPLAMAQALQGRRAVHPAVKAATERLRKHSSARVRSVAGSIDL</sequence>
<keyword evidence="4" id="KW-1185">Reference proteome</keyword>
<evidence type="ECO:0000313" key="4">
    <source>
        <dbReference type="Proteomes" id="UP001500063"/>
    </source>
</evidence>
<feature type="domain" description="DUF4365" evidence="2">
    <location>
        <begin position="38"/>
        <end position="183"/>
    </location>
</feature>
<dbReference type="EMBL" id="BAAABW010000036">
    <property type="protein sequence ID" value="GAA0376740.1"/>
    <property type="molecule type" value="Genomic_DNA"/>
</dbReference>
<organism evidence="3 4">
    <name type="scientific">Streptomyces blastmyceticus</name>
    <dbReference type="NCBI Taxonomy" id="68180"/>
    <lineage>
        <taxon>Bacteria</taxon>
        <taxon>Bacillati</taxon>
        <taxon>Actinomycetota</taxon>
        <taxon>Actinomycetes</taxon>
        <taxon>Kitasatosporales</taxon>
        <taxon>Streptomycetaceae</taxon>
        <taxon>Streptomyces</taxon>
    </lineage>
</organism>
<name>A0ABP3HSB7_9ACTN</name>
<dbReference type="InterPro" id="IPR025375">
    <property type="entry name" value="DUF4365"/>
</dbReference>
<gene>
    <name evidence="3" type="ORF">GCM10010319_64160</name>
</gene>
<dbReference type="Proteomes" id="UP001500063">
    <property type="component" value="Unassembled WGS sequence"/>
</dbReference>
<dbReference type="Pfam" id="PF14280">
    <property type="entry name" value="DUF4365"/>
    <property type="match status" value="1"/>
</dbReference>
<evidence type="ECO:0000259" key="2">
    <source>
        <dbReference type="Pfam" id="PF14280"/>
    </source>
</evidence>
<protein>
    <recommendedName>
        <fullName evidence="2">DUF4365 domain-containing protein</fullName>
    </recommendedName>
</protein>
<proteinExistence type="predicted"/>
<comment type="caution">
    <text evidence="3">The sequence shown here is derived from an EMBL/GenBank/DDBJ whole genome shotgun (WGS) entry which is preliminary data.</text>
</comment>
<evidence type="ECO:0000313" key="3">
    <source>
        <dbReference type="EMBL" id="GAA0376740.1"/>
    </source>
</evidence>
<reference evidence="4" key="1">
    <citation type="journal article" date="2019" name="Int. J. Syst. Evol. Microbiol.">
        <title>The Global Catalogue of Microorganisms (GCM) 10K type strain sequencing project: providing services to taxonomists for standard genome sequencing and annotation.</title>
        <authorList>
            <consortium name="The Broad Institute Genomics Platform"/>
            <consortium name="The Broad Institute Genome Sequencing Center for Infectious Disease"/>
            <person name="Wu L."/>
            <person name="Ma J."/>
        </authorList>
    </citation>
    <scope>NUCLEOTIDE SEQUENCE [LARGE SCALE GENOMIC DNA]</scope>
    <source>
        <strain evidence="4">JCM 4565</strain>
    </source>
</reference>